<protein>
    <submittedName>
        <fullName evidence="1">Uncharacterized protein</fullName>
    </submittedName>
</protein>
<evidence type="ECO:0000313" key="1">
    <source>
        <dbReference type="EMBL" id="REJ27389.1"/>
    </source>
</evidence>
<reference evidence="1 2" key="1">
    <citation type="submission" date="2018-03" db="EMBL/GenBank/DDBJ databases">
        <authorList>
            <person name="Keele B.F."/>
        </authorList>
    </citation>
    <scope>NUCLEOTIDE SEQUENCE [LARGE SCALE GENOMIC DNA]</scope>
    <source>
        <strain evidence="1">ZCTH4_d</strain>
    </source>
</reference>
<proteinExistence type="predicted"/>
<organism evidence="1 2">
    <name type="scientific">Caldibacillus debilis</name>
    <dbReference type="NCBI Taxonomy" id="301148"/>
    <lineage>
        <taxon>Bacteria</taxon>
        <taxon>Bacillati</taxon>
        <taxon>Bacillota</taxon>
        <taxon>Bacilli</taxon>
        <taxon>Bacillales</taxon>
        <taxon>Bacillaceae</taxon>
        <taxon>Caldibacillus</taxon>
    </lineage>
</organism>
<accession>A0A3E0K356</accession>
<dbReference type="Proteomes" id="UP000257014">
    <property type="component" value="Unassembled WGS sequence"/>
</dbReference>
<evidence type="ECO:0000313" key="2">
    <source>
        <dbReference type="Proteomes" id="UP000257014"/>
    </source>
</evidence>
<sequence length="126" mass="14299">MDRFSSDNFITGFFFANKEDGTVRPLPDKGKTNRTNAGVHGPSRIKAGTGKIPGWRQGNCKKIIILIYFLTDNRKTIEIQKVRGYMMISAGMYPLSSTGLRNGTKNFILIIIVRNIKFFSKNILYF</sequence>
<dbReference type="EMBL" id="QEWE01000021">
    <property type="protein sequence ID" value="REJ27389.1"/>
    <property type="molecule type" value="Genomic_DNA"/>
</dbReference>
<comment type="caution">
    <text evidence="1">The sequence shown here is derived from an EMBL/GenBank/DDBJ whole genome shotgun (WGS) entry which is preliminary data.</text>
</comment>
<gene>
    <name evidence="1" type="ORF">C6P37_11230</name>
</gene>
<dbReference type="AlphaFoldDB" id="A0A3E0K356"/>
<name>A0A3E0K356_9BACI</name>